<name>A0A1G8I3J8_9NOCA</name>
<organism evidence="2 3">
    <name type="scientific">Rhodococcus triatomae</name>
    <dbReference type="NCBI Taxonomy" id="300028"/>
    <lineage>
        <taxon>Bacteria</taxon>
        <taxon>Bacillati</taxon>
        <taxon>Actinomycetota</taxon>
        <taxon>Actinomycetes</taxon>
        <taxon>Mycobacteriales</taxon>
        <taxon>Nocardiaceae</taxon>
        <taxon>Rhodococcus</taxon>
    </lineage>
</organism>
<reference evidence="2 3" key="1">
    <citation type="submission" date="2016-10" db="EMBL/GenBank/DDBJ databases">
        <authorList>
            <person name="de Groot N.N."/>
        </authorList>
    </citation>
    <scope>NUCLEOTIDE SEQUENCE [LARGE SCALE GENOMIC DNA]</scope>
    <source>
        <strain evidence="2 3">DSM 44892</strain>
    </source>
</reference>
<accession>A0A1G8I3J8</accession>
<feature type="transmembrane region" description="Helical" evidence="1">
    <location>
        <begin position="20"/>
        <end position="38"/>
    </location>
</feature>
<proteinExistence type="predicted"/>
<gene>
    <name evidence="2" type="ORF">SAMN05444695_105147</name>
</gene>
<keyword evidence="1" id="KW-0812">Transmembrane</keyword>
<feature type="transmembrane region" description="Helical" evidence="1">
    <location>
        <begin position="75"/>
        <end position="94"/>
    </location>
</feature>
<keyword evidence="1" id="KW-1133">Transmembrane helix</keyword>
<dbReference type="AlphaFoldDB" id="A0A1G8I3J8"/>
<keyword evidence="1" id="KW-0472">Membrane</keyword>
<protein>
    <submittedName>
        <fullName evidence="2">Uncharacterized protein</fullName>
    </submittedName>
</protein>
<evidence type="ECO:0000313" key="3">
    <source>
        <dbReference type="Proteomes" id="UP000183263"/>
    </source>
</evidence>
<sequence>MVTTTSGESDLERRFGPASFVAALLNVPIALSPALLLMLGGISYFFLFVVLLDLVVAFVLVFLRGRAGQIGRGMLIAWVTLPVMAVVIVGVVIVRA</sequence>
<dbReference type="EMBL" id="FNDN01000005">
    <property type="protein sequence ID" value="SDI13508.1"/>
    <property type="molecule type" value="Genomic_DNA"/>
</dbReference>
<evidence type="ECO:0000313" key="2">
    <source>
        <dbReference type="EMBL" id="SDI13508.1"/>
    </source>
</evidence>
<feature type="transmembrane region" description="Helical" evidence="1">
    <location>
        <begin position="44"/>
        <end position="63"/>
    </location>
</feature>
<dbReference type="Proteomes" id="UP000183263">
    <property type="component" value="Unassembled WGS sequence"/>
</dbReference>
<evidence type="ECO:0000256" key="1">
    <source>
        <dbReference type="SAM" id="Phobius"/>
    </source>
</evidence>
<keyword evidence="3" id="KW-1185">Reference proteome</keyword>